<evidence type="ECO:0000256" key="1">
    <source>
        <dbReference type="SAM" id="SignalP"/>
    </source>
</evidence>
<accession>A0A3M7T749</accession>
<organism evidence="2 3">
    <name type="scientific">Brachionus plicatilis</name>
    <name type="common">Marine rotifer</name>
    <name type="synonym">Brachionus muelleri</name>
    <dbReference type="NCBI Taxonomy" id="10195"/>
    <lineage>
        <taxon>Eukaryota</taxon>
        <taxon>Metazoa</taxon>
        <taxon>Spiralia</taxon>
        <taxon>Gnathifera</taxon>
        <taxon>Rotifera</taxon>
        <taxon>Eurotatoria</taxon>
        <taxon>Monogononta</taxon>
        <taxon>Pseudotrocha</taxon>
        <taxon>Ploima</taxon>
        <taxon>Brachionidae</taxon>
        <taxon>Brachionus</taxon>
    </lineage>
</organism>
<feature type="signal peptide" evidence="1">
    <location>
        <begin position="1"/>
        <end position="16"/>
    </location>
</feature>
<reference evidence="2 3" key="1">
    <citation type="journal article" date="2018" name="Sci. Rep.">
        <title>Genomic signatures of local adaptation to the degree of environmental predictability in rotifers.</title>
        <authorList>
            <person name="Franch-Gras L."/>
            <person name="Hahn C."/>
            <person name="Garcia-Roger E.M."/>
            <person name="Carmona M.J."/>
            <person name="Serra M."/>
            <person name="Gomez A."/>
        </authorList>
    </citation>
    <scope>NUCLEOTIDE SEQUENCE [LARGE SCALE GENOMIC DNA]</scope>
    <source>
        <strain evidence="2">HYR1</strain>
    </source>
</reference>
<feature type="chain" id="PRO_5018190061" evidence="1">
    <location>
        <begin position="17"/>
        <end position="153"/>
    </location>
</feature>
<dbReference type="OrthoDB" id="10329420at2759"/>
<sequence>MRFLVAIVALIVCVSAQNSRTKCTYTAETLSLVCKSPGGDVGCEAIAEFPLNFKIVGLGFDSKSADPQAVRLFGFKEGQTAWTHHTLNGNQMTMSTTATSGIRIRNQECLDKLMLLFKASSPSLDVPVDNAGVREKLSLFGESHLIRFLKIIK</sequence>
<dbReference type="EMBL" id="REGN01000180">
    <property type="protein sequence ID" value="RNA43737.1"/>
    <property type="molecule type" value="Genomic_DNA"/>
</dbReference>
<protein>
    <submittedName>
        <fullName evidence="2">Uncharacterized protein</fullName>
    </submittedName>
</protein>
<keyword evidence="1" id="KW-0732">Signal</keyword>
<evidence type="ECO:0000313" key="2">
    <source>
        <dbReference type="EMBL" id="RNA43737.1"/>
    </source>
</evidence>
<proteinExistence type="predicted"/>
<evidence type="ECO:0000313" key="3">
    <source>
        <dbReference type="Proteomes" id="UP000276133"/>
    </source>
</evidence>
<keyword evidence="3" id="KW-1185">Reference proteome</keyword>
<comment type="caution">
    <text evidence="2">The sequence shown here is derived from an EMBL/GenBank/DDBJ whole genome shotgun (WGS) entry which is preliminary data.</text>
</comment>
<dbReference type="Proteomes" id="UP000276133">
    <property type="component" value="Unassembled WGS sequence"/>
</dbReference>
<name>A0A3M7T749_BRAPC</name>
<dbReference type="AlphaFoldDB" id="A0A3M7T749"/>
<gene>
    <name evidence="2" type="ORF">BpHYR1_022703</name>
</gene>